<keyword evidence="1" id="KW-0808">Transferase</keyword>
<gene>
    <name evidence="1" type="ORF">MM415A01425_0003</name>
    <name evidence="2" type="ORF">MM415B02443_0003</name>
</gene>
<evidence type="ECO:0000313" key="2">
    <source>
        <dbReference type="EMBL" id="QJA90105.1"/>
    </source>
</evidence>
<organism evidence="1">
    <name type="scientific">viral metagenome</name>
    <dbReference type="NCBI Taxonomy" id="1070528"/>
    <lineage>
        <taxon>unclassified sequences</taxon>
        <taxon>metagenomes</taxon>
        <taxon>organismal metagenomes</taxon>
    </lineage>
</organism>
<name>A0A6M3K6G2_9ZZZZ</name>
<evidence type="ECO:0000313" key="1">
    <source>
        <dbReference type="EMBL" id="QJA76837.1"/>
    </source>
</evidence>
<protein>
    <submittedName>
        <fullName evidence="1">Putative glycosyltransferase</fullName>
    </submittedName>
</protein>
<dbReference type="PANTHER" id="PTHR12526">
    <property type="entry name" value="GLYCOSYLTRANSFERASE"/>
    <property type="match status" value="1"/>
</dbReference>
<dbReference type="Pfam" id="PF13692">
    <property type="entry name" value="Glyco_trans_1_4"/>
    <property type="match status" value="1"/>
</dbReference>
<sequence>MRILLIHRDRYPWATTQRAQSLKREWVKDEVDIAYAKELPNGDKYDVIHFLYSGGISKSRDYILKHKNKVFTTLASQRTLDLYFDKLEPLKEIYKQTICCVCQNPDLVNKLRKIIQQDNVIYIPNGVDEKIFNCHRSFVVGCVAAKQDYKDHKGLNLIKQACAELDLELMIATKAKYDTMPDFYREIDCLVNASISEGCNNPTLEALAMNIPVISTDVGIVEELKGITIIKRNVESIKDALKNTNRRAQILEKYTWKKISEQYRQLYVEKQRIK</sequence>
<proteinExistence type="predicted"/>
<dbReference type="AlphaFoldDB" id="A0A6M3K6G2"/>
<dbReference type="CDD" id="cd03801">
    <property type="entry name" value="GT4_PimA-like"/>
    <property type="match status" value="1"/>
</dbReference>
<dbReference type="Gene3D" id="3.40.50.2000">
    <property type="entry name" value="Glycogen Phosphorylase B"/>
    <property type="match status" value="2"/>
</dbReference>
<reference evidence="1" key="1">
    <citation type="submission" date="2020-03" db="EMBL/GenBank/DDBJ databases">
        <title>The deep terrestrial virosphere.</title>
        <authorList>
            <person name="Holmfeldt K."/>
            <person name="Nilsson E."/>
            <person name="Simone D."/>
            <person name="Lopez-Fernandez M."/>
            <person name="Wu X."/>
            <person name="de Brujin I."/>
            <person name="Lundin D."/>
            <person name="Andersson A."/>
            <person name="Bertilsson S."/>
            <person name="Dopson M."/>
        </authorList>
    </citation>
    <scope>NUCLEOTIDE SEQUENCE</scope>
    <source>
        <strain evidence="1">MM415A01425</strain>
        <strain evidence="2">MM415B02443</strain>
    </source>
</reference>
<accession>A0A6M3K6G2</accession>
<dbReference type="EMBL" id="MT142247">
    <property type="protein sequence ID" value="QJA76837.1"/>
    <property type="molecule type" value="Genomic_DNA"/>
</dbReference>
<dbReference type="GO" id="GO:0016740">
    <property type="term" value="F:transferase activity"/>
    <property type="evidence" value="ECO:0007669"/>
    <property type="project" value="UniProtKB-KW"/>
</dbReference>
<dbReference type="SUPFAM" id="SSF53756">
    <property type="entry name" value="UDP-Glycosyltransferase/glycogen phosphorylase"/>
    <property type="match status" value="1"/>
</dbReference>
<dbReference type="EMBL" id="MT142891">
    <property type="protein sequence ID" value="QJA90105.1"/>
    <property type="molecule type" value="Genomic_DNA"/>
</dbReference>